<evidence type="ECO:0000313" key="1">
    <source>
        <dbReference type="EMBL" id="QBK93734.1"/>
    </source>
</evidence>
<dbReference type="EMBL" id="MK500604">
    <property type="protein sequence ID" value="QBK93734.1"/>
    <property type="molecule type" value="Genomic_DNA"/>
</dbReference>
<protein>
    <submittedName>
        <fullName evidence="1">Uncharacterized protein</fullName>
    </submittedName>
</protein>
<accession>A0A481ZCU1</accession>
<organism evidence="1">
    <name type="scientific">Pithovirus LCPAC406</name>
    <dbReference type="NCBI Taxonomy" id="2506599"/>
    <lineage>
        <taxon>Viruses</taxon>
        <taxon>Pithoviruses</taxon>
    </lineage>
</organism>
<gene>
    <name evidence="1" type="ORF">LCPAC406_00480</name>
</gene>
<reference evidence="1" key="1">
    <citation type="journal article" date="2019" name="MBio">
        <title>Virus Genomes from Deep Sea Sediments Expand the Ocean Megavirome and Support Independent Origins of Viral Gigantism.</title>
        <authorList>
            <person name="Backstrom D."/>
            <person name="Yutin N."/>
            <person name="Jorgensen S.L."/>
            <person name="Dharamshi J."/>
            <person name="Homa F."/>
            <person name="Zaremba-Niedwiedzka K."/>
            <person name="Spang A."/>
            <person name="Wolf Y.I."/>
            <person name="Koonin E.V."/>
            <person name="Ettema T.J."/>
        </authorList>
    </citation>
    <scope>NUCLEOTIDE SEQUENCE</scope>
</reference>
<name>A0A481ZCU1_9VIRU</name>
<proteinExistence type="predicted"/>
<sequence length="137" mass="15582">MSGFYKMFIEWVNSFCPAKKEIPDPIRIGQHQIIYYEIANKIYSVITEYDESLIPETIGGAKKVYSFSKGREIEITNQPGILYPKIVPSELGTCVKMVNLIDNTTTTFYGDDDVSPYLNGIIPPYNDEFTHISDNDP</sequence>